<dbReference type="Gene3D" id="3.40.50.300">
    <property type="entry name" value="P-loop containing nucleotide triphosphate hydrolases"/>
    <property type="match status" value="1"/>
</dbReference>
<accession>A0A511QJI2</accession>
<dbReference type="GO" id="GO:0005524">
    <property type="term" value="F:ATP binding"/>
    <property type="evidence" value="ECO:0007669"/>
    <property type="project" value="InterPro"/>
</dbReference>
<evidence type="ECO:0000313" key="4">
    <source>
        <dbReference type="Proteomes" id="UP000321922"/>
    </source>
</evidence>
<sequence length="530" mass="60870">MIETLSLPVSGNHKELTEIKIQKSIILAGANGSGKTRLGTWLEFDGPQSELVRRISAQKSLSMPDSSQTTSMEEAECLLRYGYHCIQDVRYDPSYYKNRQRWNGKPSTSLLDDYEHLMTLLFTEMFQKTIEHSQGKTEKNESKIYKIKDIWEAVLPHRELVIEAGKVKTKLRNAQDGLYSASEMSDGERVVFYLIGQSLTLKDEKILVVDEPELHLHKSIHSKLWELIEVAVPHCIFVYITHDLEFAARKKNADILWIRSFDGQNWLWEPLPENDELPEDLLLEVLGSREPVVLVEGTNSSFDLKLYSLFYESSLVIPKGSCANVIQIVKGINDSGLLKSESVVGIIDRDRRSETEINNLSKNNIYVLDVAEVENLFILPEIFEVVCESLEFSFLDKFSELTEKVFTSFESEMEMQVCKKVSSEIMHKLRGFNDKSNTYENLETSYQSVIADVDLGRYYQEIESEYKRVLSDRDYMGVLKYYNRKSLLTLACEVLGIKRGEYSNLIIRLAYGSKEEIIKSALSKYLPTLD</sequence>
<dbReference type="GO" id="GO:0016887">
    <property type="term" value="F:ATP hydrolysis activity"/>
    <property type="evidence" value="ECO:0007669"/>
    <property type="project" value="InterPro"/>
</dbReference>
<dbReference type="InterPro" id="IPR027417">
    <property type="entry name" value="P-loop_NTPase"/>
</dbReference>
<evidence type="ECO:0000259" key="2">
    <source>
        <dbReference type="Pfam" id="PF14491"/>
    </source>
</evidence>
<dbReference type="InterPro" id="IPR029492">
    <property type="entry name" value="DUF4435"/>
</dbReference>
<proteinExistence type="predicted"/>
<dbReference type="EMBL" id="BJXJ01000044">
    <property type="protein sequence ID" value="GEM77206.1"/>
    <property type="molecule type" value="Genomic_DNA"/>
</dbReference>
<dbReference type="Pfam" id="PF13304">
    <property type="entry name" value="AAA_21"/>
    <property type="match status" value="1"/>
</dbReference>
<evidence type="ECO:0000313" key="3">
    <source>
        <dbReference type="EMBL" id="GEM77206.1"/>
    </source>
</evidence>
<dbReference type="CDD" id="cd00267">
    <property type="entry name" value="ABC_ATPase"/>
    <property type="match status" value="1"/>
</dbReference>
<gene>
    <name evidence="3" type="ORF">VSA01S_33180</name>
</gene>
<keyword evidence="4" id="KW-1185">Reference proteome</keyword>
<protein>
    <submittedName>
        <fullName evidence="3">Uncharacterized protein</fullName>
    </submittedName>
</protein>
<dbReference type="Pfam" id="PF14491">
    <property type="entry name" value="DUF4435"/>
    <property type="match status" value="1"/>
</dbReference>
<dbReference type="Proteomes" id="UP000321922">
    <property type="component" value="Unassembled WGS sequence"/>
</dbReference>
<evidence type="ECO:0000259" key="1">
    <source>
        <dbReference type="Pfam" id="PF13304"/>
    </source>
</evidence>
<dbReference type="OrthoDB" id="3322489at2"/>
<name>A0A511QJI2_9VIBR</name>
<organism evidence="3 4">
    <name type="scientific">Vibrio sagamiensis NBRC 104589</name>
    <dbReference type="NCBI Taxonomy" id="1219064"/>
    <lineage>
        <taxon>Bacteria</taxon>
        <taxon>Pseudomonadati</taxon>
        <taxon>Pseudomonadota</taxon>
        <taxon>Gammaproteobacteria</taxon>
        <taxon>Vibrionales</taxon>
        <taxon>Vibrionaceae</taxon>
        <taxon>Vibrio</taxon>
    </lineage>
</organism>
<feature type="domain" description="DUF4435" evidence="2">
    <location>
        <begin position="290"/>
        <end position="485"/>
    </location>
</feature>
<dbReference type="InterPro" id="IPR003959">
    <property type="entry name" value="ATPase_AAA_core"/>
</dbReference>
<dbReference type="AlphaFoldDB" id="A0A511QJI2"/>
<reference evidence="3 4" key="1">
    <citation type="submission" date="2019-07" db="EMBL/GenBank/DDBJ databases">
        <title>Whole genome shotgun sequence of Vibrio sagamiensis NBRC 104589.</title>
        <authorList>
            <person name="Hosoyama A."/>
            <person name="Uohara A."/>
            <person name="Ohji S."/>
            <person name="Ichikawa N."/>
        </authorList>
    </citation>
    <scope>NUCLEOTIDE SEQUENCE [LARGE SCALE GENOMIC DNA]</scope>
    <source>
        <strain evidence="3 4">NBRC 104589</strain>
    </source>
</reference>
<comment type="caution">
    <text evidence="3">The sequence shown here is derived from an EMBL/GenBank/DDBJ whole genome shotgun (WGS) entry which is preliminary data.</text>
</comment>
<feature type="domain" description="ATPase AAA-type core" evidence="1">
    <location>
        <begin position="140"/>
        <end position="245"/>
    </location>
</feature>
<dbReference type="RefSeq" id="WP_039981890.1">
    <property type="nucleotide sequence ID" value="NZ_BAOJ01000081.1"/>
</dbReference>
<dbReference type="SUPFAM" id="SSF52540">
    <property type="entry name" value="P-loop containing nucleoside triphosphate hydrolases"/>
    <property type="match status" value="1"/>
</dbReference>